<evidence type="ECO:0000259" key="1">
    <source>
        <dbReference type="Pfam" id="PF07727"/>
    </source>
</evidence>
<dbReference type="OrthoDB" id="1110694at2759"/>
<evidence type="ECO:0000313" key="3">
    <source>
        <dbReference type="Proteomes" id="UP000029120"/>
    </source>
</evidence>
<dbReference type="EMBL" id="KL968856">
    <property type="protein sequence ID" value="KFK24418.1"/>
    <property type="molecule type" value="Genomic_DNA"/>
</dbReference>
<accession>A0A087G3G6</accession>
<reference evidence="3" key="1">
    <citation type="journal article" date="2015" name="Nat. Plants">
        <title>Genome expansion of Arabis alpina linked with retrotransposition and reduced symmetric DNA methylation.</title>
        <authorList>
            <person name="Willing E.M."/>
            <person name="Rawat V."/>
            <person name="Mandakova T."/>
            <person name="Maumus F."/>
            <person name="James G.V."/>
            <person name="Nordstroem K.J."/>
            <person name="Becker C."/>
            <person name="Warthmann N."/>
            <person name="Chica C."/>
            <person name="Szarzynska B."/>
            <person name="Zytnicki M."/>
            <person name="Albani M.C."/>
            <person name="Kiefer C."/>
            <person name="Bergonzi S."/>
            <person name="Castaings L."/>
            <person name="Mateos J.L."/>
            <person name="Berns M.C."/>
            <person name="Bujdoso N."/>
            <person name="Piofczyk T."/>
            <person name="de Lorenzo L."/>
            <person name="Barrero-Sicilia C."/>
            <person name="Mateos I."/>
            <person name="Piednoel M."/>
            <person name="Hagmann J."/>
            <person name="Chen-Min-Tao R."/>
            <person name="Iglesias-Fernandez R."/>
            <person name="Schuster S.C."/>
            <person name="Alonso-Blanco C."/>
            <person name="Roudier F."/>
            <person name="Carbonero P."/>
            <person name="Paz-Ares J."/>
            <person name="Davis S.J."/>
            <person name="Pecinka A."/>
            <person name="Quesneville H."/>
            <person name="Colot V."/>
            <person name="Lysak M.A."/>
            <person name="Weigel D."/>
            <person name="Coupland G."/>
            <person name="Schneeberger K."/>
        </authorList>
    </citation>
    <scope>NUCLEOTIDE SEQUENCE [LARGE SCALE GENOMIC DNA]</scope>
    <source>
        <strain evidence="3">cv. Pajares</strain>
    </source>
</reference>
<organism evidence="2 3">
    <name type="scientific">Arabis alpina</name>
    <name type="common">Alpine rock-cress</name>
    <dbReference type="NCBI Taxonomy" id="50452"/>
    <lineage>
        <taxon>Eukaryota</taxon>
        <taxon>Viridiplantae</taxon>
        <taxon>Streptophyta</taxon>
        <taxon>Embryophyta</taxon>
        <taxon>Tracheophyta</taxon>
        <taxon>Spermatophyta</taxon>
        <taxon>Magnoliopsida</taxon>
        <taxon>eudicotyledons</taxon>
        <taxon>Gunneridae</taxon>
        <taxon>Pentapetalae</taxon>
        <taxon>rosids</taxon>
        <taxon>malvids</taxon>
        <taxon>Brassicales</taxon>
        <taxon>Brassicaceae</taxon>
        <taxon>Arabideae</taxon>
        <taxon>Arabis</taxon>
    </lineage>
</organism>
<keyword evidence="3" id="KW-1185">Reference proteome</keyword>
<dbReference type="eggNOG" id="KOG0017">
    <property type="taxonomic scope" value="Eukaryota"/>
</dbReference>
<dbReference type="Gramene" id="KFK24418">
    <property type="protein sequence ID" value="KFK24418"/>
    <property type="gene ID" value="AALP_AAs62447U000100"/>
</dbReference>
<feature type="domain" description="Reverse transcriptase Ty1/copia-type" evidence="1">
    <location>
        <begin position="56"/>
        <end position="138"/>
    </location>
</feature>
<name>A0A087G3G6_ARAAL</name>
<evidence type="ECO:0000313" key="2">
    <source>
        <dbReference type="EMBL" id="KFK24418.1"/>
    </source>
</evidence>
<protein>
    <recommendedName>
        <fullName evidence="1">Reverse transcriptase Ty1/copia-type domain-containing protein</fullName>
    </recommendedName>
</protein>
<dbReference type="OMA" id="TITCKWI"/>
<dbReference type="InterPro" id="IPR013103">
    <property type="entry name" value="RVT_2"/>
</dbReference>
<proteinExistence type="predicted"/>
<gene>
    <name evidence="2" type="ORF">AALP_AAs62447U000100</name>
</gene>
<sequence length="138" mass="16002">MTTRRQNQIIKPNPKYNYSAALLTSIPSEPQTITQALKDRLWRDAMSDEITAFARNRTFDLVPRPTHCNIVGCRWLYKNKFLSTGMHHRCKARLVAKGYNQQYGQDYTDTFSPVIKSTTIRLVLNIAVSKDWPIQQLD</sequence>
<dbReference type="Pfam" id="PF07727">
    <property type="entry name" value="RVT_2"/>
    <property type="match status" value="1"/>
</dbReference>
<feature type="non-terminal residue" evidence="2">
    <location>
        <position position="138"/>
    </location>
</feature>
<dbReference type="Proteomes" id="UP000029120">
    <property type="component" value="Unassembled WGS sequence"/>
</dbReference>
<dbReference type="AlphaFoldDB" id="A0A087G3G6"/>